<dbReference type="FunFam" id="1.10.10.10:FF:000035">
    <property type="entry name" value="General transcription factor IIF subunit 2"/>
    <property type="match status" value="1"/>
</dbReference>
<evidence type="ECO:0000256" key="2">
    <source>
        <dbReference type="ARBA" id="ARBA00009543"/>
    </source>
</evidence>
<dbReference type="InterPro" id="IPR011039">
    <property type="entry name" value="TFIIF_interaction"/>
</dbReference>
<dbReference type="OMA" id="PIADNCY"/>
<organism evidence="12 13">
    <name type="scientific">Protomyces lactucae-debilis</name>
    <dbReference type="NCBI Taxonomy" id="2754530"/>
    <lineage>
        <taxon>Eukaryota</taxon>
        <taxon>Fungi</taxon>
        <taxon>Dikarya</taxon>
        <taxon>Ascomycota</taxon>
        <taxon>Taphrinomycotina</taxon>
        <taxon>Taphrinomycetes</taxon>
        <taxon>Taphrinales</taxon>
        <taxon>Protomycetaceae</taxon>
        <taxon>Protomyces</taxon>
    </lineage>
</organism>
<dbReference type="RefSeq" id="XP_040728253.1">
    <property type="nucleotide sequence ID" value="XM_040867071.1"/>
</dbReference>
<dbReference type="Pfam" id="PF17683">
    <property type="entry name" value="TFIIF_beta_N"/>
    <property type="match status" value="1"/>
</dbReference>
<keyword evidence="5" id="KW-0238">DNA-binding</keyword>
<evidence type="ECO:0000256" key="3">
    <source>
        <dbReference type="ARBA" id="ARBA00021453"/>
    </source>
</evidence>
<comment type="similarity">
    <text evidence="2">Belongs to the TFIIF beta subunit family.</text>
</comment>
<evidence type="ECO:0000256" key="8">
    <source>
        <dbReference type="ARBA" id="ARBA00081473"/>
    </source>
</evidence>
<dbReference type="GO" id="GO:0003743">
    <property type="term" value="F:translation initiation factor activity"/>
    <property type="evidence" value="ECO:0007669"/>
    <property type="project" value="UniProtKB-KW"/>
</dbReference>
<comment type="subcellular location">
    <subcellularLocation>
        <location evidence="1">Nucleus</location>
    </subcellularLocation>
</comment>
<evidence type="ECO:0000313" key="12">
    <source>
        <dbReference type="EMBL" id="ORY87758.1"/>
    </source>
</evidence>
<keyword evidence="6" id="KW-0804">Transcription</keyword>
<feature type="non-terminal residue" evidence="12">
    <location>
        <position position="244"/>
    </location>
</feature>
<dbReference type="Pfam" id="PF02270">
    <property type="entry name" value="TFIIF_beta"/>
    <property type="match status" value="1"/>
</dbReference>
<comment type="caution">
    <text evidence="12">The sequence shown here is derived from an EMBL/GenBank/DDBJ whole genome shotgun (WGS) entry which is preliminary data.</text>
</comment>
<evidence type="ECO:0000259" key="11">
    <source>
        <dbReference type="Pfam" id="PF17683"/>
    </source>
</evidence>
<accession>A0A1Y2FUS8</accession>
<dbReference type="InterPro" id="IPR036390">
    <property type="entry name" value="WH_DNA-bd_sf"/>
</dbReference>
<keyword evidence="13" id="KW-1185">Reference proteome</keyword>
<evidence type="ECO:0000256" key="9">
    <source>
        <dbReference type="ARBA" id="ARBA00081863"/>
    </source>
</evidence>
<dbReference type="OrthoDB" id="26094at2759"/>
<dbReference type="GeneID" id="63783670"/>
<evidence type="ECO:0000256" key="5">
    <source>
        <dbReference type="ARBA" id="ARBA00023125"/>
    </source>
</evidence>
<keyword evidence="7" id="KW-0539">Nucleus</keyword>
<dbReference type="Gene3D" id="1.10.10.10">
    <property type="entry name" value="Winged helix-like DNA-binding domain superfamily/Winged helix DNA-binding domain"/>
    <property type="match status" value="1"/>
</dbReference>
<dbReference type="InterPro" id="IPR003196">
    <property type="entry name" value="TFIIF_beta"/>
</dbReference>
<feature type="domain" description="TFIIF beta subunit N-terminal" evidence="11">
    <location>
        <begin position="13"/>
        <end position="98"/>
    </location>
</feature>
<evidence type="ECO:0000256" key="7">
    <source>
        <dbReference type="ARBA" id="ARBA00023242"/>
    </source>
</evidence>
<evidence type="ECO:0000256" key="1">
    <source>
        <dbReference type="ARBA" id="ARBA00004123"/>
    </source>
</evidence>
<dbReference type="GO" id="GO:0003677">
    <property type="term" value="F:DNA binding"/>
    <property type="evidence" value="ECO:0007669"/>
    <property type="project" value="UniProtKB-KW"/>
</dbReference>
<dbReference type="PANTHER" id="PTHR10445">
    <property type="entry name" value="GENERAL TRANSCRIPTION FACTOR IIF SUBUNIT 2"/>
    <property type="match status" value="1"/>
</dbReference>
<feature type="non-terminal residue" evidence="12">
    <location>
        <position position="1"/>
    </location>
</feature>
<protein>
    <recommendedName>
        <fullName evidence="3">Transcription initiation factor IIF subunit beta</fullName>
    </recommendedName>
    <alternativeName>
        <fullName evidence="9">TFIIF medium subunit</fullName>
    </alternativeName>
    <alternativeName>
        <fullName evidence="8">TFIIF-beta</fullName>
    </alternativeName>
</protein>
<feature type="domain" description="TFIIF beta subunit HTH" evidence="10">
    <location>
        <begin position="180"/>
        <end position="244"/>
    </location>
</feature>
<dbReference type="EMBL" id="MCFI01000001">
    <property type="protein sequence ID" value="ORY87758.1"/>
    <property type="molecule type" value="Genomic_DNA"/>
</dbReference>
<keyword evidence="4" id="KW-0805">Transcription regulation</keyword>
<evidence type="ECO:0000259" key="10">
    <source>
        <dbReference type="Pfam" id="PF02270"/>
    </source>
</evidence>
<dbReference type="InterPro" id="IPR036388">
    <property type="entry name" value="WH-like_DNA-bd_sf"/>
</dbReference>
<evidence type="ECO:0000256" key="4">
    <source>
        <dbReference type="ARBA" id="ARBA00023015"/>
    </source>
</evidence>
<dbReference type="GO" id="GO:0006367">
    <property type="term" value="P:transcription initiation at RNA polymerase II promoter"/>
    <property type="evidence" value="ECO:0007669"/>
    <property type="project" value="InterPro"/>
</dbReference>
<dbReference type="Proteomes" id="UP000193685">
    <property type="component" value="Unassembled WGS sequence"/>
</dbReference>
<dbReference type="InterPro" id="IPR040450">
    <property type="entry name" value="TFIIF_beta_HTH"/>
</dbReference>
<gene>
    <name evidence="12" type="ORF">BCR37DRAFT_332665</name>
</gene>
<dbReference type="AlphaFoldDB" id="A0A1Y2FUS8"/>
<dbReference type="STRING" id="56484.A0A1Y2FUS8"/>
<dbReference type="PANTHER" id="PTHR10445:SF0">
    <property type="entry name" value="GENERAL TRANSCRIPTION FACTOR IIF SUBUNIT 2"/>
    <property type="match status" value="1"/>
</dbReference>
<dbReference type="InterPro" id="IPR040504">
    <property type="entry name" value="TFIIF_beta_N"/>
</dbReference>
<dbReference type="CDD" id="cd07980">
    <property type="entry name" value="TFIIF_beta"/>
    <property type="match status" value="1"/>
</dbReference>
<dbReference type="GO" id="GO:0005674">
    <property type="term" value="C:transcription factor TFIIF complex"/>
    <property type="evidence" value="ECO:0007669"/>
    <property type="project" value="InterPro"/>
</dbReference>
<dbReference type="SUPFAM" id="SSF50916">
    <property type="entry name" value="Rap30/74 interaction domains"/>
    <property type="match status" value="1"/>
</dbReference>
<evidence type="ECO:0000313" key="13">
    <source>
        <dbReference type="Proteomes" id="UP000193685"/>
    </source>
</evidence>
<dbReference type="SUPFAM" id="SSF46785">
    <property type="entry name" value="Winged helix' DNA-binding domain"/>
    <property type="match status" value="1"/>
</dbReference>
<proteinExistence type="inferred from homology"/>
<sequence length="244" mass="27733">DVDADLELAHAGDKVWLVKLPRFLFERWENCAEGTDLGTLKINEANRRDMKVVLSPELQGGDSKDGQPEIPVEYALEMINSNLHNTYVFSEPPLPPLQSGQAIRGRVVHDCLVKPVDNLHYRNLLRGRTTAADVPRRRVISMNDNGTNFIQPGQLGGSKSFNTFIQSKTGQAVKCRDVNARLPLKDLYDAIFKCFEEYEFWSLKAFKKKLKQPEAYLKDTLDNIATLHKRGPHVGTWELKQETK</sequence>
<keyword evidence="12" id="KW-0648">Protein biosynthesis</keyword>
<reference evidence="12 13" key="1">
    <citation type="submission" date="2016-07" db="EMBL/GenBank/DDBJ databases">
        <title>Pervasive Adenine N6-methylation of Active Genes in Fungi.</title>
        <authorList>
            <consortium name="DOE Joint Genome Institute"/>
            <person name="Mondo S.J."/>
            <person name="Dannebaum R.O."/>
            <person name="Kuo R.C."/>
            <person name="Labutti K."/>
            <person name="Haridas S."/>
            <person name="Kuo A."/>
            <person name="Salamov A."/>
            <person name="Ahrendt S.R."/>
            <person name="Lipzen A."/>
            <person name="Sullivan W."/>
            <person name="Andreopoulos W.B."/>
            <person name="Clum A."/>
            <person name="Lindquist E."/>
            <person name="Daum C."/>
            <person name="Ramamoorthy G.K."/>
            <person name="Gryganskyi A."/>
            <person name="Culley D."/>
            <person name="Magnuson J.K."/>
            <person name="James T.Y."/>
            <person name="O'Malley M.A."/>
            <person name="Stajich J.E."/>
            <person name="Spatafora J.W."/>
            <person name="Visel A."/>
            <person name="Grigoriev I.V."/>
        </authorList>
    </citation>
    <scope>NUCLEOTIDE SEQUENCE [LARGE SCALE GENOMIC DNA]</scope>
    <source>
        <strain evidence="12 13">12-1054</strain>
    </source>
</reference>
<keyword evidence="12" id="KW-0396">Initiation factor</keyword>
<name>A0A1Y2FUS8_PROLT</name>
<evidence type="ECO:0000256" key="6">
    <source>
        <dbReference type="ARBA" id="ARBA00023163"/>
    </source>
</evidence>